<organism evidence="1 2">
    <name type="scientific">Puccinia sorghi</name>
    <dbReference type="NCBI Taxonomy" id="27349"/>
    <lineage>
        <taxon>Eukaryota</taxon>
        <taxon>Fungi</taxon>
        <taxon>Dikarya</taxon>
        <taxon>Basidiomycota</taxon>
        <taxon>Pucciniomycotina</taxon>
        <taxon>Pucciniomycetes</taxon>
        <taxon>Pucciniales</taxon>
        <taxon>Pucciniaceae</taxon>
        <taxon>Puccinia</taxon>
    </lineage>
</organism>
<dbReference type="EMBL" id="LAVV01009557">
    <property type="protein sequence ID" value="KNZ50389.1"/>
    <property type="molecule type" value="Genomic_DNA"/>
</dbReference>
<sequence>MSQHLSGSICARLLGHFEILPHTFNSFKTNDQRRNILLRIHSGLSIFLPRKWREMDLLKEKEAAGSQENTFHPMYHKMITKIEEYQEKALECEVLVMATLILHPEFCLRLFSLCWPEREQHVQLLLEKNFDKKEAQIQKRQDHIKELEETPKVDENNIF</sequence>
<proteinExistence type="predicted"/>
<name>A0A0L6UPE8_9BASI</name>
<protein>
    <submittedName>
        <fullName evidence="1">Uncharacterized protein</fullName>
    </submittedName>
</protein>
<dbReference type="Proteomes" id="UP000037035">
    <property type="component" value="Unassembled WGS sequence"/>
</dbReference>
<evidence type="ECO:0000313" key="2">
    <source>
        <dbReference type="Proteomes" id="UP000037035"/>
    </source>
</evidence>
<keyword evidence="2" id="KW-1185">Reference proteome</keyword>
<gene>
    <name evidence="1" type="ORF">VP01_444g6</name>
</gene>
<dbReference type="VEuPathDB" id="FungiDB:VP01_444g6"/>
<dbReference type="OrthoDB" id="3264316at2759"/>
<comment type="caution">
    <text evidence="1">The sequence shown here is derived from an EMBL/GenBank/DDBJ whole genome shotgun (WGS) entry which is preliminary data.</text>
</comment>
<reference evidence="1 2" key="1">
    <citation type="submission" date="2015-08" db="EMBL/GenBank/DDBJ databases">
        <title>Next Generation Sequencing and Analysis of the Genome of Puccinia sorghi L Schw, the Causal Agent of Maize Common Rust.</title>
        <authorList>
            <person name="Rochi L."/>
            <person name="Burguener G."/>
            <person name="Darino M."/>
            <person name="Turjanski A."/>
            <person name="Kreff E."/>
            <person name="Dieguez M.J."/>
            <person name="Sacco F."/>
        </authorList>
    </citation>
    <scope>NUCLEOTIDE SEQUENCE [LARGE SCALE GENOMIC DNA]</scope>
    <source>
        <strain evidence="1 2">RO10H11247</strain>
    </source>
</reference>
<dbReference type="AlphaFoldDB" id="A0A0L6UPE8"/>
<evidence type="ECO:0000313" key="1">
    <source>
        <dbReference type="EMBL" id="KNZ50389.1"/>
    </source>
</evidence>
<accession>A0A0L6UPE8</accession>